<dbReference type="OrthoDB" id="3280201at2"/>
<evidence type="ECO:0000256" key="1">
    <source>
        <dbReference type="ARBA" id="ARBA00023277"/>
    </source>
</evidence>
<dbReference type="RefSeq" id="WP_129315287.1">
    <property type="nucleotide sequence ID" value="NZ_CP197643.1"/>
</dbReference>
<dbReference type="AlphaFoldDB" id="A0A7K1LKS9"/>
<protein>
    <submittedName>
        <fullName evidence="3">TIM barrel protein</fullName>
    </submittedName>
</protein>
<evidence type="ECO:0000313" key="4">
    <source>
        <dbReference type="Proteomes" id="UP000462152"/>
    </source>
</evidence>
<evidence type="ECO:0000313" key="3">
    <source>
        <dbReference type="EMBL" id="MUN55552.1"/>
    </source>
</evidence>
<keyword evidence="1" id="KW-0119">Carbohydrate metabolism</keyword>
<dbReference type="InterPro" id="IPR050312">
    <property type="entry name" value="IolE/XylAMocC-like"/>
</dbReference>
<dbReference type="Pfam" id="PF01261">
    <property type="entry name" value="AP_endonuc_2"/>
    <property type="match status" value="1"/>
</dbReference>
<dbReference type="PANTHER" id="PTHR12110">
    <property type="entry name" value="HYDROXYPYRUVATE ISOMERASE"/>
    <property type="match status" value="1"/>
</dbReference>
<dbReference type="InterPro" id="IPR036237">
    <property type="entry name" value="Xyl_isomerase-like_sf"/>
</dbReference>
<dbReference type="Gene3D" id="3.20.20.150">
    <property type="entry name" value="Divalent-metal-dependent TIM barrel enzymes"/>
    <property type="match status" value="1"/>
</dbReference>
<organism evidence="3 4">
    <name type="scientific">Rothia koreensis</name>
    <dbReference type="NCBI Taxonomy" id="592378"/>
    <lineage>
        <taxon>Bacteria</taxon>
        <taxon>Bacillati</taxon>
        <taxon>Actinomycetota</taxon>
        <taxon>Actinomycetes</taxon>
        <taxon>Micrococcales</taxon>
        <taxon>Micrococcaceae</taxon>
        <taxon>Rothia</taxon>
    </lineage>
</organism>
<sequence length="299" mass="33688">MKIALDPTPFHATHSLLEFPRLVKDLGYDYLQMTPHPDFIPFFNHPKADDDLVARLGAACKDAGVEIASILPVMRWSSPDPDAREAAVRNWKRIIRIAVDLGVQQLNTEFQGRPELAEESERAFYRSMEELLPIIEREGLHVAIDPHPDDFVERGLDAWRVIRGANSKNLGMVYVACHTFHMEDEPLEIMRAAGDRIRVAHVADSMDHHRSNGLRYITNPPGSPARVHQHLKIGDGDVDWQEFFGGLNEIGFLDSEDTVLVSSVFAENEDASAVSRYQLDTMTDMVDAARQGNMPTNHQ</sequence>
<comment type="caution">
    <text evidence="3">The sequence shown here is derived from an EMBL/GenBank/DDBJ whole genome shotgun (WGS) entry which is preliminary data.</text>
</comment>
<feature type="domain" description="Xylose isomerase-like TIM barrel" evidence="2">
    <location>
        <begin position="21"/>
        <end position="257"/>
    </location>
</feature>
<reference evidence="3 4" key="1">
    <citation type="submission" date="2019-12" db="EMBL/GenBank/DDBJ databases">
        <authorList>
            <person name="Li J."/>
            <person name="Shi Y."/>
            <person name="Xu G."/>
            <person name="Xiao D."/>
            <person name="Ran X."/>
        </authorList>
    </citation>
    <scope>NUCLEOTIDE SEQUENCE [LARGE SCALE GENOMIC DNA]</scope>
    <source>
        <strain evidence="3 4">JCM 15915</strain>
    </source>
</reference>
<dbReference type="InterPro" id="IPR013022">
    <property type="entry name" value="Xyl_isomerase-like_TIM-brl"/>
</dbReference>
<gene>
    <name evidence="3" type="ORF">GMA10_10070</name>
</gene>
<dbReference type="Proteomes" id="UP000462152">
    <property type="component" value="Unassembled WGS sequence"/>
</dbReference>
<accession>A0A7K1LKS9</accession>
<evidence type="ECO:0000259" key="2">
    <source>
        <dbReference type="Pfam" id="PF01261"/>
    </source>
</evidence>
<name>A0A7K1LKS9_9MICC</name>
<keyword evidence="4" id="KW-1185">Reference proteome</keyword>
<proteinExistence type="predicted"/>
<dbReference type="EMBL" id="WOGT01000006">
    <property type="protein sequence ID" value="MUN55552.1"/>
    <property type="molecule type" value="Genomic_DNA"/>
</dbReference>
<dbReference type="PANTHER" id="PTHR12110:SF21">
    <property type="entry name" value="XYLOSE ISOMERASE-LIKE TIM BARREL DOMAIN-CONTAINING PROTEIN"/>
    <property type="match status" value="1"/>
</dbReference>
<dbReference type="SUPFAM" id="SSF51658">
    <property type="entry name" value="Xylose isomerase-like"/>
    <property type="match status" value="1"/>
</dbReference>